<dbReference type="Proteomes" id="UP000235371">
    <property type="component" value="Unassembled WGS sequence"/>
</dbReference>
<feature type="compositionally biased region" description="Basic and acidic residues" evidence="1">
    <location>
        <begin position="216"/>
        <end position="234"/>
    </location>
</feature>
<feature type="domain" description="RapZ C-terminal" evidence="2">
    <location>
        <begin position="122"/>
        <end position="205"/>
    </location>
</feature>
<dbReference type="PANTHER" id="PTHR30448">
    <property type="entry name" value="RNASE ADAPTER PROTEIN RAPZ"/>
    <property type="match status" value="1"/>
</dbReference>
<feature type="compositionally biased region" description="Polar residues" evidence="1">
    <location>
        <begin position="238"/>
        <end position="250"/>
    </location>
</feature>
<name>A0A2J6SV60_9HELO</name>
<evidence type="ECO:0000256" key="1">
    <source>
        <dbReference type="SAM" id="MobiDB-lite"/>
    </source>
</evidence>
<gene>
    <name evidence="3" type="ORF">K444DRAFT_634371</name>
</gene>
<dbReference type="Pfam" id="PF22740">
    <property type="entry name" value="PapZ_C"/>
    <property type="match status" value="2"/>
</dbReference>
<dbReference type="AlphaFoldDB" id="A0A2J6SV60"/>
<dbReference type="InParanoid" id="A0A2J6SV60"/>
<evidence type="ECO:0000313" key="3">
    <source>
        <dbReference type="EMBL" id="PMD54660.1"/>
    </source>
</evidence>
<dbReference type="EMBL" id="KZ613859">
    <property type="protein sequence ID" value="PMD54660.1"/>
    <property type="molecule type" value="Genomic_DNA"/>
</dbReference>
<dbReference type="InterPro" id="IPR005337">
    <property type="entry name" value="RapZ-like"/>
</dbReference>
<evidence type="ECO:0000313" key="4">
    <source>
        <dbReference type="Proteomes" id="UP000235371"/>
    </source>
</evidence>
<sequence>MAKKDAPYSNKKVVSKTQRPRFIELCRPKTAGFRSYSYSSCFDCCNTNKIERSLDNFAWANEKSAYRNDAVSPDVECPISTIPPNITFQMESPASKSSPLDDNLALPEYAQNPLPEAELPTLYLISFGHSPPLKPAPQLKFDVRSLPNPPKHIRDTHNGISKRLQEWMQTDAKFLARRDAIKEEIEEAMTDIIAAQEKRYFLKLGLRDGGTTSEDAAGKHVEAEEEDAAPKGDEEGSNSESMNGDTVSSRDQTTMLRVGVYCAMGRHRSVAMVEELARLSWPGWRVQVEHRDISKKRGAGKKSGNASRGGRGGTMPSQFGDDSG</sequence>
<feature type="region of interest" description="Disordered" evidence="1">
    <location>
        <begin position="211"/>
        <end position="250"/>
    </location>
</feature>
<dbReference type="InterPro" id="IPR053931">
    <property type="entry name" value="RapZ_C"/>
</dbReference>
<proteinExistence type="predicted"/>
<evidence type="ECO:0000259" key="2">
    <source>
        <dbReference type="Pfam" id="PF22740"/>
    </source>
</evidence>
<feature type="domain" description="RapZ C-terminal" evidence="2">
    <location>
        <begin position="250"/>
        <end position="293"/>
    </location>
</feature>
<dbReference type="PANTHER" id="PTHR30448:SF0">
    <property type="entry name" value="RNASE ADAPTER PROTEIN RAPZ"/>
    <property type="match status" value="1"/>
</dbReference>
<feature type="region of interest" description="Disordered" evidence="1">
    <location>
        <begin position="289"/>
        <end position="324"/>
    </location>
</feature>
<keyword evidence="4" id="KW-1185">Reference proteome</keyword>
<dbReference type="OrthoDB" id="10267139at2759"/>
<organism evidence="3 4">
    <name type="scientific">Hyaloscypha bicolor E</name>
    <dbReference type="NCBI Taxonomy" id="1095630"/>
    <lineage>
        <taxon>Eukaryota</taxon>
        <taxon>Fungi</taxon>
        <taxon>Dikarya</taxon>
        <taxon>Ascomycota</taxon>
        <taxon>Pezizomycotina</taxon>
        <taxon>Leotiomycetes</taxon>
        <taxon>Helotiales</taxon>
        <taxon>Hyaloscyphaceae</taxon>
        <taxon>Hyaloscypha</taxon>
        <taxon>Hyaloscypha bicolor</taxon>
    </lineage>
</organism>
<dbReference type="GO" id="GO:0005524">
    <property type="term" value="F:ATP binding"/>
    <property type="evidence" value="ECO:0007669"/>
    <property type="project" value="InterPro"/>
</dbReference>
<accession>A0A2J6SV60</accession>
<dbReference type="STRING" id="1095630.A0A2J6SV60"/>
<dbReference type="GeneID" id="36591812"/>
<dbReference type="RefSeq" id="XP_024731564.1">
    <property type="nucleotide sequence ID" value="XM_024883735.1"/>
</dbReference>
<protein>
    <recommendedName>
        <fullName evidence="2">RapZ C-terminal domain-containing protein</fullName>
    </recommendedName>
</protein>
<reference evidence="3 4" key="1">
    <citation type="submission" date="2016-04" db="EMBL/GenBank/DDBJ databases">
        <title>A degradative enzymes factory behind the ericoid mycorrhizal symbiosis.</title>
        <authorList>
            <consortium name="DOE Joint Genome Institute"/>
            <person name="Martino E."/>
            <person name="Morin E."/>
            <person name="Grelet G."/>
            <person name="Kuo A."/>
            <person name="Kohler A."/>
            <person name="Daghino S."/>
            <person name="Barry K."/>
            <person name="Choi C."/>
            <person name="Cichocki N."/>
            <person name="Clum A."/>
            <person name="Copeland A."/>
            <person name="Hainaut M."/>
            <person name="Haridas S."/>
            <person name="Labutti K."/>
            <person name="Lindquist E."/>
            <person name="Lipzen A."/>
            <person name="Khouja H.-R."/>
            <person name="Murat C."/>
            <person name="Ohm R."/>
            <person name="Olson A."/>
            <person name="Spatafora J."/>
            <person name="Veneault-Fourrey C."/>
            <person name="Henrissat B."/>
            <person name="Grigoriev I."/>
            <person name="Martin F."/>
            <person name="Perotto S."/>
        </authorList>
    </citation>
    <scope>NUCLEOTIDE SEQUENCE [LARGE SCALE GENOMIC DNA]</scope>
    <source>
        <strain evidence="3 4">E</strain>
    </source>
</reference>